<dbReference type="VEuPathDB" id="VectorBase:GPAI023802"/>
<feature type="region of interest" description="Disordered" evidence="1">
    <location>
        <begin position="137"/>
        <end position="160"/>
    </location>
</feature>
<dbReference type="AlphaFoldDB" id="A0A1A9ZSP7"/>
<proteinExistence type="predicted"/>
<reference evidence="3" key="1">
    <citation type="submission" date="2014-03" db="EMBL/GenBank/DDBJ databases">
        <authorList>
            <person name="Aksoy S."/>
            <person name="Warren W."/>
            <person name="Wilson R.K."/>
        </authorList>
    </citation>
    <scope>NUCLEOTIDE SEQUENCE [LARGE SCALE GENOMIC DNA]</scope>
    <source>
        <strain evidence="3">IAEA</strain>
    </source>
</reference>
<protein>
    <submittedName>
        <fullName evidence="2">Uncharacterized protein</fullName>
    </submittedName>
</protein>
<sequence length="312" mass="35424">MNESSRRRFTKLMIGPLTAVKMISDHLFLFENYDNDKTEMSAPLSIKKFYLLSPLNSEMLWILNSFITAVVLPVESCLNNSKKEYARVDISDDNSFFNNDNLGNEQGNDDSSSNSNNSTLLNALNSSHHLTHSHHLVAYNKPTPPPPSSTQTHNNPTSSLLHPLGDPSGWIYQVRLHRHHPRAIFMINQYHQWHIYIVLQPARWLKGFNSDATIHKREHTWESASKAHCHCGFRSRCCATTATAVNDLTYYKRQNHCHKSPAAKGLPTKRAPIVAKVDTTHIFLANGPATQRRKTRGTRALKRPTPTNNPTR</sequence>
<feature type="compositionally biased region" description="Basic residues" evidence="1">
    <location>
        <begin position="291"/>
        <end position="302"/>
    </location>
</feature>
<accession>A0A1A9ZSP7</accession>
<evidence type="ECO:0000256" key="1">
    <source>
        <dbReference type="SAM" id="MobiDB-lite"/>
    </source>
</evidence>
<organism evidence="2 3">
    <name type="scientific">Glossina pallidipes</name>
    <name type="common">Tsetse fly</name>
    <dbReference type="NCBI Taxonomy" id="7398"/>
    <lineage>
        <taxon>Eukaryota</taxon>
        <taxon>Metazoa</taxon>
        <taxon>Ecdysozoa</taxon>
        <taxon>Arthropoda</taxon>
        <taxon>Hexapoda</taxon>
        <taxon>Insecta</taxon>
        <taxon>Pterygota</taxon>
        <taxon>Neoptera</taxon>
        <taxon>Endopterygota</taxon>
        <taxon>Diptera</taxon>
        <taxon>Brachycera</taxon>
        <taxon>Muscomorpha</taxon>
        <taxon>Hippoboscoidea</taxon>
        <taxon>Glossinidae</taxon>
        <taxon>Glossina</taxon>
    </lineage>
</organism>
<feature type="region of interest" description="Disordered" evidence="1">
    <location>
        <begin position="97"/>
        <end position="121"/>
    </location>
</feature>
<keyword evidence="3" id="KW-1185">Reference proteome</keyword>
<reference evidence="2" key="2">
    <citation type="submission" date="2020-05" db="UniProtKB">
        <authorList>
            <consortium name="EnsemblMetazoa"/>
        </authorList>
    </citation>
    <scope>IDENTIFICATION</scope>
    <source>
        <strain evidence="2">IAEA</strain>
    </source>
</reference>
<evidence type="ECO:0000313" key="2">
    <source>
        <dbReference type="EnsemblMetazoa" id="GPAI023802-PA"/>
    </source>
</evidence>
<name>A0A1A9ZSP7_GLOPL</name>
<evidence type="ECO:0000313" key="3">
    <source>
        <dbReference type="Proteomes" id="UP000092445"/>
    </source>
</evidence>
<feature type="compositionally biased region" description="Low complexity" evidence="1">
    <location>
        <begin position="111"/>
        <end position="121"/>
    </location>
</feature>
<feature type="compositionally biased region" description="Low complexity" evidence="1">
    <location>
        <begin position="149"/>
        <end position="159"/>
    </location>
</feature>
<feature type="region of interest" description="Disordered" evidence="1">
    <location>
        <begin position="287"/>
        <end position="312"/>
    </location>
</feature>
<dbReference type="Proteomes" id="UP000092445">
    <property type="component" value="Unassembled WGS sequence"/>
</dbReference>
<dbReference type="EnsemblMetazoa" id="GPAI023802-RA">
    <property type="protein sequence ID" value="GPAI023802-PA"/>
    <property type="gene ID" value="GPAI023802"/>
</dbReference>